<protein>
    <submittedName>
        <fullName evidence="2">Uncharacterized protein</fullName>
    </submittedName>
</protein>
<dbReference type="KEGG" id="cput:CONPUDRAFT_75936"/>
<feature type="region of interest" description="Disordered" evidence="1">
    <location>
        <begin position="32"/>
        <end position="64"/>
    </location>
</feature>
<proteinExistence type="predicted"/>
<evidence type="ECO:0000313" key="2">
    <source>
        <dbReference type="EMBL" id="EIW77140.1"/>
    </source>
</evidence>
<dbReference type="OrthoDB" id="2669721at2759"/>
<reference evidence="3" key="1">
    <citation type="journal article" date="2012" name="Science">
        <title>The Paleozoic origin of enzymatic lignin decomposition reconstructed from 31 fungal genomes.</title>
        <authorList>
            <person name="Floudas D."/>
            <person name="Binder M."/>
            <person name="Riley R."/>
            <person name="Barry K."/>
            <person name="Blanchette R.A."/>
            <person name="Henrissat B."/>
            <person name="Martinez A.T."/>
            <person name="Otillar R."/>
            <person name="Spatafora J.W."/>
            <person name="Yadav J.S."/>
            <person name="Aerts A."/>
            <person name="Benoit I."/>
            <person name="Boyd A."/>
            <person name="Carlson A."/>
            <person name="Copeland A."/>
            <person name="Coutinho P.M."/>
            <person name="de Vries R.P."/>
            <person name="Ferreira P."/>
            <person name="Findley K."/>
            <person name="Foster B."/>
            <person name="Gaskell J."/>
            <person name="Glotzer D."/>
            <person name="Gorecki P."/>
            <person name="Heitman J."/>
            <person name="Hesse C."/>
            <person name="Hori C."/>
            <person name="Igarashi K."/>
            <person name="Jurgens J.A."/>
            <person name="Kallen N."/>
            <person name="Kersten P."/>
            <person name="Kohler A."/>
            <person name="Kuees U."/>
            <person name="Kumar T.K.A."/>
            <person name="Kuo A."/>
            <person name="LaButti K."/>
            <person name="Larrondo L.F."/>
            <person name="Lindquist E."/>
            <person name="Ling A."/>
            <person name="Lombard V."/>
            <person name="Lucas S."/>
            <person name="Lundell T."/>
            <person name="Martin R."/>
            <person name="McLaughlin D.J."/>
            <person name="Morgenstern I."/>
            <person name="Morin E."/>
            <person name="Murat C."/>
            <person name="Nagy L.G."/>
            <person name="Nolan M."/>
            <person name="Ohm R.A."/>
            <person name="Patyshakuliyeva A."/>
            <person name="Rokas A."/>
            <person name="Ruiz-Duenas F.J."/>
            <person name="Sabat G."/>
            <person name="Salamov A."/>
            <person name="Samejima M."/>
            <person name="Schmutz J."/>
            <person name="Slot J.C."/>
            <person name="St John F."/>
            <person name="Stenlid J."/>
            <person name="Sun H."/>
            <person name="Sun S."/>
            <person name="Syed K."/>
            <person name="Tsang A."/>
            <person name="Wiebenga A."/>
            <person name="Young D."/>
            <person name="Pisabarro A."/>
            <person name="Eastwood D.C."/>
            <person name="Martin F."/>
            <person name="Cullen D."/>
            <person name="Grigoriev I.V."/>
            <person name="Hibbett D.S."/>
        </authorList>
    </citation>
    <scope>NUCLEOTIDE SEQUENCE [LARGE SCALE GENOMIC DNA]</scope>
    <source>
        <strain evidence="3">RWD-64-598 SS2</strain>
    </source>
</reference>
<dbReference type="EMBL" id="JH711584">
    <property type="protein sequence ID" value="EIW77140.1"/>
    <property type="molecule type" value="Genomic_DNA"/>
</dbReference>
<accession>A0A5M3ME20</accession>
<dbReference type="RefSeq" id="XP_007772425.1">
    <property type="nucleotide sequence ID" value="XM_007774235.1"/>
</dbReference>
<dbReference type="GeneID" id="19209441"/>
<dbReference type="AlphaFoldDB" id="A0A5M3ME20"/>
<sequence length="643" mass="73192">MPLDRLVEDKDTLVWGPQQLVDELESMEAPIGLGNTDARSLGNSGDGTDIRDNSSDGQKVSEMLKEEEDDLANFRAHVEEILDEDAPVHQYPWGSEELDDPMDSSNGSECGHESIKPEVFPDIEELLHLAKLSTMKTNMSFVTRVRNTTLEDPCSKLDEATRYRLRNPPCGIVTLDGPGERHSIRAYLALEHSLQKTYKSIRISHADCFPEIPPMLVFHQVEKRIREITGVTTVKHNICSDHPDVPIYKLPWPASTEYADNLCKIVSTLNNTKYQKLKMLTGLTKPSIILGLNPTHTLLVPRCMTPDIMHLAQLLSSLFISLWQGTAAHVKNNDPADWEFNVFGDPDIWAAHGAETWEWQIYFFGLGPVLLYEVLPLKFWVNYCLLVQGFCLICQHLISEHNLREAQQCFDDFYVEFEQEYYGRDENCLAFIQQSLHQVNCLKALIPELNPEPAPSLAPRHKLGDGFALLHKHSKRLYKPQGAKRTAIENQIVRSAWRENTYIQQNIRIAHNVKFIDNGKTYLGEVQYFAQLAVPAEQSTGNYRWEGVAIIWLYSLPDRDLMDLSAQTVWSCRALGHQHPLVVPVKQIVGVFAIVPHRLTLPETEEEELRCHMMEKPGMDVATYTDWEEAEGPDKDGLDFPQD</sequence>
<keyword evidence="3" id="KW-1185">Reference proteome</keyword>
<name>A0A5M3ME20_CONPW</name>
<comment type="caution">
    <text evidence="2">The sequence shown here is derived from an EMBL/GenBank/DDBJ whole genome shotgun (WGS) entry which is preliminary data.</text>
</comment>
<gene>
    <name evidence="2" type="ORF">CONPUDRAFT_75936</name>
</gene>
<organism evidence="2 3">
    <name type="scientific">Coniophora puteana (strain RWD-64-598)</name>
    <name type="common">Brown rot fungus</name>
    <dbReference type="NCBI Taxonomy" id="741705"/>
    <lineage>
        <taxon>Eukaryota</taxon>
        <taxon>Fungi</taxon>
        <taxon>Dikarya</taxon>
        <taxon>Basidiomycota</taxon>
        <taxon>Agaricomycotina</taxon>
        <taxon>Agaricomycetes</taxon>
        <taxon>Agaricomycetidae</taxon>
        <taxon>Boletales</taxon>
        <taxon>Coniophorineae</taxon>
        <taxon>Coniophoraceae</taxon>
        <taxon>Coniophora</taxon>
    </lineage>
</organism>
<dbReference type="Proteomes" id="UP000053558">
    <property type="component" value="Unassembled WGS sequence"/>
</dbReference>
<evidence type="ECO:0000313" key="3">
    <source>
        <dbReference type="Proteomes" id="UP000053558"/>
    </source>
</evidence>
<evidence type="ECO:0000256" key="1">
    <source>
        <dbReference type="SAM" id="MobiDB-lite"/>
    </source>
</evidence>